<dbReference type="OrthoDB" id="429932at2759"/>
<dbReference type="GO" id="GO:0006606">
    <property type="term" value="P:protein import into nucleus"/>
    <property type="evidence" value="ECO:0007669"/>
    <property type="project" value="TreeGrafter"/>
</dbReference>
<dbReference type="AlphaFoldDB" id="A0A6G1G316"/>
<protein>
    <recommendedName>
        <fullName evidence="5">NPCC-domain-containing protein</fullName>
    </recommendedName>
</protein>
<evidence type="ECO:0008006" key="5">
    <source>
        <dbReference type="Google" id="ProtNLM"/>
    </source>
</evidence>
<dbReference type="Pfam" id="PF08058">
    <property type="entry name" value="NPCC"/>
    <property type="match status" value="1"/>
</dbReference>
<dbReference type="EMBL" id="ML975158">
    <property type="protein sequence ID" value="KAF1812408.1"/>
    <property type="molecule type" value="Genomic_DNA"/>
</dbReference>
<feature type="compositionally biased region" description="Polar residues" evidence="1">
    <location>
        <begin position="191"/>
        <end position="201"/>
    </location>
</feature>
<evidence type="ECO:0000313" key="4">
    <source>
        <dbReference type="RefSeq" id="XP_033534039.1"/>
    </source>
</evidence>
<feature type="compositionally biased region" description="Polar residues" evidence="1">
    <location>
        <begin position="213"/>
        <end position="233"/>
    </location>
</feature>
<accession>A0A6G1G316</accession>
<dbReference type="GO" id="GO:0005640">
    <property type="term" value="C:nuclear outer membrane"/>
    <property type="evidence" value="ECO:0007669"/>
    <property type="project" value="TreeGrafter"/>
</dbReference>
<dbReference type="RefSeq" id="XP_033534039.1">
    <property type="nucleotide sequence ID" value="XM_033675386.1"/>
</dbReference>
<feature type="region of interest" description="Disordered" evidence="1">
    <location>
        <begin position="1"/>
        <end position="50"/>
    </location>
</feature>
<name>A0A6G1G316_9PEZI</name>
<sequence>MNSPGVRPSPRSGMASVISTKAMTPRPSPSSPAIPPTPTPSLPATPPMARWQHPRMNEINRRKSASTFGGRNIRTIVWSIALLVFSVYAAPAVYQTGEMLPVVFKACLQFLFDEPLETEDMLTIPTEPTLENPTTFPVSFLPWILLAFRVSLVGVIAHSMHPLFFTPDDFSDIPLTPTQRSLLNLPPLPASKTSTPASTPGSGIHTPPRLPHSPSTSARSRSPNPSFEPSTTRAVAGSSPVAFSIPPRFSPASGRRSASGSPMGMSIRDRSPLADSIGLGRSHSVGPSHSPSLSGSRKRWSMGGAGSPGVLGESSISNMSVGPGSPTPLPRGSAPNVGGVGLNNKWLYERFRSSGLGERRLYSNPSRQKPSGVSSNIR</sequence>
<gene>
    <name evidence="2 4" type="ORF">P152DRAFT_34829</name>
</gene>
<evidence type="ECO:0000313" key="3">
    <source>
        <dbReference type="Proteomes" id="UP000504638"/>
    </source>
</evidence>
<keyword evidence="3" id="KW-1185">Reference proteome</keyword>
<dbReference type="GO" id="GO:0070762">
    <property type="term" value="C:nuclear pore transmembrane ring"/>
    <property type="evidence" value="ECO:0007669"/>
    <property type="project" value="TreeGrafter"/>
</dbReference>
<feature type="region of interest" description="Disordered" evidence="1">
    <location>
        <begin position="357"/>
        <end position="378"/>
    </location>
</feature>
<dbReference type="Proteomes" id="UP000504638">
    <property type="component" value="Unplaced"/>
</dbReference>
<proteinExistence type="predicted"/>
<reference evidence="4" key="2">
    <citation type="submission" date="2020-04" db="EMBL/GenBank/DDBJ databases">
        <authorList>
            <consortium name="NCBI Genome Project"/>
        </authorList>
    </citation>
    <scope>NUCLEOTIDE SEQUENCE</scope>
    <source>
        <strain evidence="4">CBS 781.70</strain>
    </source>
</reference>
<organism evidence="2">
    <name type="scientific">Eremomyces bilateralis CBS 781.70</name>
    <dbReference type="NCBI Taxonomy" id="1392243"/>
    <lineage>
        <taxon>Eukaryota</taxon>
        <taxon>Fungi</taxon>
        <taxon>Dikarya</taxon>
        <taxon>Ascomycota</taxon>
        <taxon>Pezizomycotina</taxon>
        <taxon>Dothideomycetes</taxon>
        <taxon>Dothideomycetes incertae sedis</taxon>
        <taxon>Eremomycetales</taxon>
        <taxon>Eremomycetaceae</taxon>
        <taxon>Eremomyces</taxon>
    </lineage>
</organism>
<feature type="compositionally biased region" description="Pro residues" evidence="1">
    <location>
        <begin position="26"/>
        <end position="46"/>
    </location>
</feature>
<reference evidence="2 4" key="1">
    <citation type="submission" date="2020-01" db="EMBL/GenBank/DDBJ databases">
        <authorList>
            <consortium name="DOE Joint Genome Institute"/>
            <person name="Haridas S."/>
            <person name="Albert R."/>
            <person name="Binder M."/>
            <person name="Bloem J."/>
            <person name="Labutti K."/>
            <person name="Salamov A."/>
            <person name="Andreopoulos B."/>
            <person name="Baker S.E."/>
            <person name="Barry K."/>
            <person name="Bills G."/>
            <person name="Bluhm B.H."/>
            <person name="Cannon C."/>
            <person name="Castanera R."/>
            <person name="Culley D.E."/>
            <person name="Daum C."/>
            <person name="Ezra D."/>
            <person name="Gonzalez J.B."/>
            <person name="Henrissat B."/>
            <person name="Kuo A."/>
            <person name="Liang C."/>
            <person name="Lipzen A."/>
            <person name="Lutzoni F."/>
            <person name="Magnuson J."/>
            <person name="Mondo S."/>
            <person name="Nolan M."/>
            <person name="Ohm R."/>
            <person name="Pangilinan J."/>
            <person name="Park H.-J."/>
            <person name="Ramirez L."/>
            <person name="Alfaro M."/>
            <person name="Sun H."/>
            <person name="Tritt A."/>
            <person name="Yoshinaga Y."/>
            <person name="Zwiers L.-H."/>
            <person name="Turgeon B.G."/>
            <person name="Goodwin S.B."/>
            <person name="Spatafora J.W."/>
            <person name="Crous P.W."/>
            <person name="Grigoriev I.V."/>
        </authorList>
    </citation>
    <scope>NUCLEOTIDE SEQUENCE</scope>
    <source>
        <strain evidence="2 4">CBS 781.70</strain>
    </source>
</reference>
<reference evidence="4" key="3">
    <citation type="submission" date="2025-04" db="UniProtKB">
        <authorList>
            <consortium name="RefSeq"/>
        </authorList>
    </citation>
    <scope>IDENTIFICATION</scope>
    <source>
        <strain evidence="4">CBS 781.70</strain>
    </source>
</reference>
<evidence type="ECO:0000256" key="1">
    <source>
        <dbReference type="SAM" id="MobiDB-lite"/>
    </source>
</evidence>
<feature type="region of interest" description="Disordered" evidence="1">
    <location>
        <begin position="181"/>
        <end position="338"/>
    </location>
</feature>
<feature type="compositionally biased region" description="Low complexity" evidence="1">
    <location>
        <begin position="250"/>
        <end position="266"/>
    </location>
</feature>
<feature type="compositionally biased region" description="Polar residues" evidence="1">
    <location>
        <begin position="363"/>
        <end position="378"/>
    </location>
</feature>
<dbReference type="GO" id="GO:0030474">
    <property type="term" value="P:spindle pole body duplication"/>
    <property type="evidence" value="ECO:0007669"/>
    <property type="project" value="TreeGrafter"/>
</dbReference>
<dbReference type="PANTHER" id="PTHR28003">
    <property type="entry name" value="NUCLEOPORIN POM34"/>
    <property type="match status" value="1"/>
</dbReference>
<dbReference type="PANTHER" id="PTHR28003:SF1">
    <property type="entry name" value="NUCLEOPORIN POM34"/>
    <property type="match status" value="1"/>
</dbReference>
<evidence type="ECO:0000313" key="2">
    <source>
        <dbReference type="EMBL" id="KAF1812408.1"/>
    </source>
</evidence>
<dbReference type="GeneID" id="54415956"/>
<dbReference type="InterPro" id="IPR012578">
    <property type="entry name" value="Nucl_pore_cmplx"/>
</dbReference>
<feature type="compositionally biased region" description="Polar residues" evidence="1">
    <location>
        <begin position="285"/>
        <end position="295"/>
    </location>
</feature>